<dbReference type="InterPro" id="IPR003658">
    <property type="entry name" value="Anti-sigma_ant"/>
</dbReference>
<dbReference type="InterPro" id="IPR002645">
    <property type="entry name" value="STAS_dom"/>
</dbReference>
<evidence type="ECO:0000256" key="1">
    <source>
        <dbReference type="ARBA" id="ARBA00009013"/>
    </source>
</evidence>
<dbReference type="AlphaFoldDB" id="A0A7W9IG39"/>
<dbReference type="Pfam" id="PF01740">
    <property type="entry name" value="STAS"/>
    <property type="match status" value="1"/>
</dbReference>
<evidence type="ECO:0000313" key="5">
    <source>
        <dbReference type="Proteomes" id="UP000540685"/>
    </source>
</evidence>
<proteinExistence type="inferred from homology"/>
<evidence type="ECO:0000259" key="3">
    <source>
        <dbReference type="PROSITE" id="PS50801"/>
    </source>
</evidence>
<accession>A0A7W9IG39</accession>
<organism evidence="4 5">
    <name type="scientific">Streptosporangium becharense</name>
    <dbReference type="NCBI Taxonomy" id="1816182"/>
    <lineage>
        <taxon>Bacteria</taxon>
        <taxon>Bacillati</taxon>
        <taxon>Actinomycetota</taxon>
        <taxon>Actinomycetes</taxon>
        <taxon>Streptosporangiales</taxon>
        <taxon>Streptosporangiaceae</taxon>
        <taxon>Streptosporangium</taxon>
    </lineage>
</organism>
<dbReference type="PANTHER" id="PTHR33495:SF2">
    <property type="entry name" value="ANTI-SIGMA FACTOR ANTAGONIST TM_1081-RELATED"/>
    <property type="match status" value="1"/>
</dbReference>
<feature type="domain" description="STAS" evidence="3">
    <location>
        <begin position="5"/>
        <end position="114"/>
    </location>
</feature>
<comment type="similarity">
    <text evidence="1 2">Belongs to the anti-sigma-factor antagonist family.</text>
</comment>
<dbReference type="PROSITE" id="PS50801">
    <property type="entry name" value="STAS"/>
    <property type="match status" value="1"/>
</dbReference>
<comment type="caution">
    <text evidence="4">The sequence shown here is derived from an EMBL/GenBank/DDBJ whole genome shotgun (WGS) entry which is preliminary data.</text>
</comment>
<dbReference type="Proteomes" id="UP000540685">
    <property type="component" value="Unassembled WGS sequence"/>
</dbReference>
<dbReference type="EMBL" id="JACHMP010000001">
    <property type="protein sequence ID" value="MBB5819901.1"/>
    <property type="molecule type" value="Genomic_DNA"/>
</dbReference>
<dbReference type="SUPFAM" id="SSF52091">
    <property type="entry name" value="SpoIIaa-like"/>
    <property type="match status" value="1"/>
</dbReference>
<name>A0A7W9IG39_9ACTN</name>
<dbReference type="PANTHER" id="PTHR33495">
    <property type="entry name" value="ANTI-SIGMA FACTOR ANTAGONIST TM_1081-RELATED-RELATED"/>
    <property type="match status" value="1"/>
</dbReference>
<sequence>MTTPLAVSVREHDGACVIVLVGELDKLSSPLLRDALTARFDRGASRVVLDVAGLRFCDSTGLWVMLDFRRRAGEAGGCLRLAGATGVLERLLTLTGLTGVFPLDPDVPAALRAAVPPSPVPKAD</sequence>
<evidence type="ECO:0000313" key="4">
    <source>
        <dbReference type="EMBL" id="MBB5819901.1"/>
    </source>
</evidence>
<protein>
    <recommendedName>
        <fullName evidence="2">Anti-sigma factor antagonist</fullName>
    </recommendedName>
</protein>
<gene>
    <name evidence="4" type="ORF">F4562_002963</name>
</gene>
<evidence type="ECO:0000256" key="2">
    <source>
        <dbReference type="RuleBase" id="RU003749"/>
    </source>
</evidence>
<dbReference type="RefSeq" id="WP_184537658.1">
    <property type="nucleotide sequence ID" value="NZ_JACHMP010000001.1"/>
</dbReference>
<keyword evidence="5" id="KW-1185">Reference proteome</keyword>
<dbReference type="InterPro" id="IPR036513">
    <property type="entry name" value="STAS_dom_sf"/>
</dbReference>
<dbReference type="GO" id="GO:0043856">
    <property type="term" value="F:anti-sigma factor antagonist activity"/>
    <property type="evidence" value="ECO:0007669"/>
    <property type="project" value="InterPro"/>
</dbReference>
<reference evidence="4 5" key="1">
    <citation type="submission" date="2020-08" db="EMBL/GenBank/DDBJ databases">
        <title>Sequencing the genomes of 1000 actinobacteria strains.</title>
        <authorList>
            <person name="Klenk H.-P."/>
        </authorList>
    </citation>
    <scope>NUCLEOTIDE SEQUENCE [LARGE SCALE GENOMIC DNA]</scope>
    <source>
        <strain evidence="4 5">DSM 46887</strain>
    </source>
</reference>
<dbReference type="Gene3D" id="3.30.750.24">
    <property type="entry name" value="STAS domain"/>
    <property type="match status" value="1"/>
</dbReference>
<dbReference type="NCBIfam" id="TIGR00377">
    <property type="entry name" value="ant_ant_sig"/>
    <property type="match status" value="1"/>
</dbReference>
<dbReference type="CDD" id="cd07043">
    <property type="entry name" value="STAS_anti-anti-sigma_factors"/>
    <property type="match status" value="1"/>
</dbReference>